<evidence type="ECO:0000313" key="2">
    <source>
        <dbReference type="EMBL" id="MCI33209.1"/>
    </source>
</evidence>
<proteinExistence type="predicted"/>
<feature type="compositionally biased region" description="Polar residues" evidence="1">
    <location>
        <begin position="33"/>
        <end position="66"/>
    </location>
</feature>
<feature type="compositionally biased region" description="Polar residues" evidence="1">
    <location>
        <begin position="83"/>
        <end position="93"/>
    </location>
</feature>
<feature type="non-terminal residue" evidence="2">
    <location>
        <position position="122"/>
    </location>
</feature>
<feature type="compositionally biased region" description="Pro residues" evidence="1">
    <location>
        <begin position="17"/>
        <end position="32"/>
    </location>
</feature>
<comment type="caution">
    <text evidence="2">The sequence shown here is derived from an EMBL/GenBank/DDBJ whole genome shotgun (WGS) entry which is preliminary data.</text>
</comment>
<keyword evidence="3" id="KW-1185">Reference proteome</keyword>
<feature type="compositionally biased region" description="Polar residues" evidence="1">
    <location>
        <begin position="110"/>
        <end position="122"/>
    </location>
</feature>
<dbReference type="EMBL" id="LXQA010202361">
    <property type="protein sequence ID" value="MCI33209.1"/>
    <property type="molecule type" value="Genomic_DNA"/>
</dbReference>
<organism evidence="2 3">
    <name type="scientific">Trifolium medium</name>
    <dbReference type="NCBI Taxonomy" id="97028"/>
    <lineage>
        <taxon>Eukaryota</taxon>
        <taxon>Viridiplantae</taxon>
        <taxon>Streptophyta</taxon>
        <taxon>Embryophyta</taxon>
        <taxon>Tracheophyta</taxon>
        <taxon>Spermatophyta</taxon>
        <taxon>Magnoliopsida</taxon>
        <taxon>eudicotyledons</taxon>
        <taxon>Gunneridae</taxon>
        <taxon>Pentapetalae</taxon>
        <taxon>rosids</taxon>
        <taxon>fabids</taxon>
        <taxon>Fabales</taxon>
        <taxon>Fabaceae</taxon>
        <taxon>Papilionoideae</taxon>
        <taxon>50 kb inversion clade</taxon>
        <taxon>NPAAA clade</taxon>
        <taxon>Hologalegina</taxon>
        <taxon>IRL clade</taxon>
        <taxon>Trifolieae</taxon>
        <taxon>Trifolium</taxon>
    </lineage>
</organism>
<dbReference type="AlphaFoldDB" id="A0A392RAC5"/>
<evidence type="ECO:0000256" key="1">
    <source>
        <dbReference type="SAM" id="MobiDB-lite"/>
    </source>
</evidence>
<accession>A0A392RAC5</accession>
<feature type="region of interest" description="Disordered" evidence="1">
    <location>
        <begin position="1"/>
        <end position="68"/>
    </location>
</feature>
<name>A0A392RAC5_9FABA</name>
<protein>
    <submittedName>
        <fullName evidence="2">Uncharacterized protein</fullName>
    </submittedName>
</protein>
<sequence>MARTKNTGRRTVSASPSPTPPVHPPVPPPPPIISNSETFETATNSELENPSPENQQTSEIPTQTAEIGTPEKVLAETILKMSQSNPLVETTRPTPHLSDPTLKPPVNYVYTKSKSKSTNTPH</sequence>
<reference evidence="2 3" key="1">
    <citation type="journal article" date="2018" name="Front. Plant Sci.">
        <title>Red Clover (Trifolium pratense) and Zigzag Clover (T. medium) - A Picture of Genomic Similarities and Differences.</title>
        <authorList>
            <person name="Dluhosova J."/>
            <person name="Istvanek J."/>
            <person name="Nedelnik J."/>
            <person name="Repkova J."/>
        </authorList>
    </citation>
    <scope>NUCLEOTIDE SEQUENCE [LARGE SCALE GENOMIC DNA]</scope>
    <source>
        <strain evidence="3">cv. 10/8</strain>
        <tissue evidence="2">Leaf</tissue>
    </source>
</reference>
<evidence type="ECO:0000313" key="3">
    <source>
        <dbReference type="Proteomes" id="UP000265520"/>
    </source>
</evidence>
<dbReference type="Proteomes" id="UP000265520">
    <property type="component" value="Unassembled WGS sequence"/>
</dbReference>
<feature type="region of interest" description="Disordered" evidence="1">
    <location>
        <begin position="83"/>
        <end position="122"/>
    </location>
</feature>